<keyword evidence="5" id="KW-1185">Reference proteome</keyword>
<keyword evidence="2" id="KW-0808">Transferase</keyword>
<accession>A0A929KVS8</accession>
<evidence type="ECO:0000313" key="4">
    <source>
        <dbReference type="EMBL" id="MBE9662067.1"/>
    </source>
</evidence>
<dbReference type="PANTHER" id="PTHR13778">
    <property type="entry name" value="GLYCOSYLTRANSFERASE 8 DOMAIN-CONTAINING PROTEIN"/>
    <property type="match status" value="1"/>
</dbReference>
<dbReference type="SUPFAM" id="SSF53448">
    <property type="entry name" value="Nucleotide-diphospho-sugar transferases"/>
    <property type="match status" value="1"/>
</dbReference>
<dbReference type="Pfam" id="PF01501">
    <property type="entry name" value="Glyco_transf_8"/>
    <property type="match status" value="1"/>
</dbReference>
<sequence>MSAQTTIPIVVVTDEHYVILLGVLLKSIEANHKTGEKIHVYAIGDGVGKESQRKLADSVSKDMFTITWSKMDDIIPAGVTLPLDHTSFPLTTYLRLFIPNVVPPGTKKALFLDVDMLVLEDISKLWNQDTGDYVIAAVQDPRLLTVDNEWGGIANYKELNLKPKTKYFNAGLLVVNIPQWTEQNLTQRILDCVNDNIKFANYPDQYGLNVVLANQWYELDHRWNYFASETLKDPFLIHFVSRKPIYTTYTNNPYYKELFEKYRLQTEWKNFKPIGELNRYVKKIDNIWVKVKKLLRIS</sequence>
<dbReference type="Gene3D" id="3.90.550.10">
    <property type="entry name" value="Spore Coat Polysaccharide Biosynthesis Protein SpsA, Chain A"/>
    <property type="match status" value="1"/>
</dbReference>
<organism evidence="4 5">
    <name type="scientific">Mucilaginibacter myungsuensis</name>
    <dbReference type="NCBI Taxonomy" id="649104"/>
    <lineage>
        <taxon>Bacteria</taxon>
        <taxon>Pseudomonadati</taxon>
        <taxon>Bacteroidota</taxon>
        <taxon>Sphingobacteriia</taxon>
        <taxon>Sphingobacteriales</taxon>
        <taxon>Sphingobacteriaceae</taxon>
        <taxon>Mucilaginibacter</taxon>
    </lineage>
</organism>
<dbReference type="AlphaFoldDB" id="A0A929KVS8"/>
<name>A0A929KVS8_9SPHI</name>
<dbReference type="InterPro" id="IPR029044">
    <property type="entry name" value="Nucleotide-diphossugar_trans"/>
</dbReference>
<dbReference type="CDD" id="cd04194">
    <property type="entry name" value="GT8_A4GalT_like"/>
    <property type="match status" value="1"/>
</dbReference>
<dbReference type="InterPro" id="IPR002495">
    <property type="entry name" value="Glyco_trans_8"/>
</dbReference>
<dbReference type="RefSeq" id="WP_194111262.1">
    <property type="nucleotide sequence ID" value="NZ_JADFFL010000003.1"/>
</dbReference>
<evidence type="ECO:0000256" key="1">
    <source>
        <dbReference type="ARBA" id="ARBA00022676"/>
    </source>
</evidence>
<keyword evidence="1" id="KW-0328">Glycosyltransferase</keyword>
<dbReference type="GO" id="GO:0046872">
    <property type="term" value="F:metal ion binding"/>
    <property type="evidence" value="ECO:0007669"/>
    <property type="project" value="UniProtKB-KW"/>
</dbReference>
<evidence type="ECO:0000256" key="2">
    <source>
        <dbReference type="ARBA" id="ARBA00022679"/>
    </source>
</evidence>
<proteinExistence type="predicted"/>
<evidence type="ECO:0000313" key="5">
    <source>
        <dbReference type="Proteomes" id="UP000622475"/>
    </source>
</evidence>
<protein>
    <submittedName>
        <fullName evidence="4">Glycosyltransferase family 8 protein</fullName>
    </submittedName>
</protein>
<dbReference type="EMBL" id="JADFFL010000003">
    <property type="protein sequence ID" value="MBE9662067.1"/>
    <property type="molecule type" value="Genomic_DNA"/>
</dbReference>
<comment type="caution">
    <text evidence="4">The sequence shown here is derived from an EMBL/GenBank/DDBJ whole genome shotgun (WGS) entry which is preliminary data.</text>
</comment>
<dbReference type="GO" id="GO:0016757">
    <property type="term" value="F:glycosyltransferase activity"/>
    <property type="evidence" value="ECO:0007669"/>
    <property type="project" value="UniProtKB-KW"/>
</dbReference>
<reference evidence="4" key="1">
    <citation type="submission" date="2020-10" db="EMBL/GenBank/DDBJ databases">
        <title>Mucilaginibacter mali sp. nov., isolated from rhizosphere soil of apple orchard.</title>
        <authorList>
            <person name="Lee J.-S."/>
            <person name="Kim H.S."/>
            <person name="Kim J.-S."/>
        </authorList>
    </citation>
    <scope>NUCLEOTIDE SEQUENCE</scope>
    <source>
        <strain evidence="4">KCTC 22746</strain>
    </source>
</reference>
<dbReference type="Proteomes" id="UP000622475">
    <property type="component" value="Unassembled WGS sequence"/>
</dbReference>
<evidence type="ECO:0000256" key="3">
    <source>
        <dbReference type="ARBA" id="ARBA00022723"/>
    </source>
</evidence>
<gene>
    <name evidence="4" type="ORF">IRJ16_09240</name>
</gene>
<dbReference type="PANTHER" id="PTHR13778:SF47">
    <property type="entry name" value="LIPOPOLYSACCHARIDE 1,3-GALACTOSYLTRANSFERASE"/>
    <property type="match status" value="1"/>
</dbReference>
<dbReference type="InterPro" id="IPR050748">
    <property type="entry name" value="Glycosyltrans_8_dom-fam"/>
</dbReference>
<keyword evidence="3" id="KW-0479">Metal-binding</keyword>